<dbReference type="NCBIfam" id="NF038402">
    <property type="entry name" value="TroA_like"/>
    <property type="match status" value="1"/>
</dbReference>
<protein>
    <submittedName>
        <fullName evidence="4">ABC transporter substrate-binding protein</fullName>
    </submittedName>
</protein>
<dbReference type="InterPro" id="IPR002491">
    <property type="entry name" value="ABC_transptr_periplasmic_BD"/>
</dbReference>
<dbReference type="PANTHER" id="PTHR30535:SF34">
    <property type="entry name" value="MOLYBDATE-BINDING PROTEIN MOLA"/>
    <property type="match status" value="1"/>
</dbReference>
<name>A0A6A1R3N5_9BURK</name>
<comment type="caution">
    <text evidence="4">The sequence shown here is derived from an EMBL/GenBank/DDBJ whole genome shotgun (WGS) entry which is preliminary data.</text>
</comment>
<feature type="signal peptide" evidence="2">
    <location>
        <begin position="1"/>
        <end position="24"/>
    </location>
</feature>
<dbReference type="AlphaFoldDB" id="A0A6A1R3N5"/>
<gene>
    <name evidence="4" type="ORF">F7P80_05630</name>
</gene>
<sequence length="278" mass="30371">MSTLRIYSAACLVTLSALYGQAWAQAQRVISLLPSATEAVCVLGACDRLVGVDDFSLDPPEVAKLPRLGKTWQPRLEEIVQLQPDLVLVGRAPQVIQKLQALGLNVQEVDALSIEEVRSVLQRLDGLLDTQAAPAVIAAMDQKLDALREQAAKIPAQRVYIELDAALYSAAPDSFIGELLALLGAQNIAAASTTAYPKLSPEYVVQHAPELIIQTYSQGAHAVHTRPGWHRIPALQHGRICPLTAEERRIATRPGPRLAEAAEIFLRCLRMPYRERTP</sequence>
<dbReference type="Gene3D" id="3.40.50.1980">
    <property type="entry name" value="Nitrogenase molybdenum iron protein domain"/>
    <property type="match status" value="2"/>
</dbReference>
<dbReference type="EMBL" id="VZOT01000003">
    <property type="protein sequence ID" value="KAB0587288.1"/>
    <property type="molecule type" value="Genomic_DNA"/>
</dbReference>
<dbReference type="SUPFAM" id="SSF53807">
    <property type="entry name" value="Helical backbone' metal receptor"/>
    <property type="match status" value="1"/>
</dbReference>
<dbReference type="Pfam" id="PF01497">
    <property type="entry name" value="Peripla_BP_2"/>
    <property type="match status" value="1"/>
</dbReference>
<evidence type="ECO:0000256" key="1">
    <source>
        <dbReference type="ARBA" id="ARBA00022729"/>
    </source>
</evidence>
<dbReference type="InterPro" id="IPR050902">
    <property type="entry name" value="ABC_Transporter_SBP"/>
</dbReference>
<dbReference type="RefSeq" id="WP_151043342.1">
    <property type="nucleotide sequence ID" value="NZ_VZOT01000003.1"/>
</dbReference>
<feature type="chain" id="PRO_5025359383" evidence="2">
    <location>
        <begin position="25"/>
        <end position="278"/>
    </location>
</feature>
<feature type="domain" description="Fe/B12 periplasmic-binding" evidence="3">
    <location>
        <begin position="28"/>
        <end position="277"/>
    </location>
</feature>
<evidence type="ECO:0000256" key="2">
    <source>
        <dbReference type="SAM" id="SignalP"/>
    </source>
</evidence>
<proteinExistence type="predicted"/>
<accession>A0A6A1R3N5</accession>
<keyword evidence="1 2" id="KW-0732">Signal</keyword>
<evidence type="ECO:0000313" key="4">
    <source>
        <dbReference type="EMBL" id="KAB0587288.1"/>
    </source>
</evidence>
<reference evidence="4" key="1">
    <citation type="submission" date="2019-09" db="EMBL/GenBank/DDBJ databases">
        <title>Draft genome sequences of 48 bacterial type strains from the CCUG.</title>
        <authorList>
            <person name="Tunovic T."/>
            <person name="Pineiro-Iglesias B."/>
            <person name="Unosson C."/>
            <person name="Inganas E."/>
            <person name="Ohlen M."/>
            <person name="Cardew S."/>
            <person name="Jensie-Markopoulos S."/>
            <person name="Salva-Serra F."/>
            <person name="Jaen-Luchoro D."/>
            <person name="Karlsson R."/>
            <person name="Svensson-Stadler L."/>
            <person name="Chun J."/>
            <person name="Moore E."/>
        </authorList>
    </citation>
    <scope>NUCLEOTIDE SEQUENCE</scope>
    <source>
        <strain evidence="4">CCUG 15333</strain>
    </source>
</reference>
<dbReference type="InterPro" id="IPR054828">
    <property type="entry name" value="Vit_B12_bind_prot"/>
</dbReference>
<dbReference type="PROSITE" id="PS50983">
    <property type="entry name" value="FE_B12_PBP"/>
    <property type="match status" value="1"/>
</dbReference>
<evidence type="ECO:0000259" key="3">
    <source>
        <dbReference type="PROSITE" id="PS50983"/>
    </source>
</evidence>
<dbReference type="PANTHER" id="PTHR30535">
    <property type="entry name" value="VITAMIN B12-BINDING PROTEIN"/>
    <property type="match status" value="1"/>
</dbReference>
<dbReference type="GO" id="GO:0071281">
    <property type="term" value="P:cellular response to iron ion"/>
    <property type="evidence" value="ECO:0007669"/>
    <property type="project" value="TreeGrafter"/>
</dbReference>
<organism evidence="4">
    <name type="scientific">Comamonas kerstersii</name>
    <dbReference type="NCBI Taxonomy" id="225992"/>
    <lineage>
        <taxon>Bacteria</taxon>
        <taxon>Pseudomonadati</taxon>
        <taxon>Pseudomonadota</taxon>
        <taxon>Betaproteobacteria</taxon>
        <taxon>Burkholderiales</taxon>
        <taxon>Comamonadaceae</taxon>
        <taxon>Comamonas</taxon>
    </lineage>
</organism>